<feature type="repeat" description="ANK" evidence="12">
    <location>
        <begin position="163"/>
        <end position="195"/>
    </location>
</feature>
<proteinExistence type="predicted"/>
<dbReference type="SMART" id="SM00248">
    <property type="entry name" value="ANK"/>
    <property type="match status" value="6"/>
</dbReference>
<evidence type="ECO:0000256" key="1">
    <source>
        <dbReference type="ARBA" id="ARBA00000900"/>
    </source>
</evidence>
<evidence type="ECO:0000313" key="18">
    <source>
        <dbReference type="Proteomes" id="UP000008827"/>
    </source>
</evidence>
<dbReference type="EMBL" id="CM000841">
    <property type="protein sequence ID" value="KRH46162.1"/>
    <property type="molecule type" value="Genomic_DNA"/>
</dbReference>
<evidence type="ECO:0000313" key="17">
    <source>
        <dbReference type="EnsemblPlants" id="KRH46162"/>
    </source>
</evidence>
<dbReference type="Gene3D" id="3.30.40.10">
    <property type="entry name" value="Zinc/RING finger domain, C3HC4 (zinc finger)"/>
    <property type="match status" value="1"/>
</dbReference>
<feature type="region of interest" description="Disordered" evidence="14">
    <location>
        <begin position="254"/>
        <end position="273"/>
    </location>
</feature>
<comment type="pathway">
    <text evidence="3">Protein modification; protein ubiquitination.</text>
</comment>
<comment type="subcellular location">
    <subcellularLocation>
        <location evidence="2">Cell membrane</location>
        <topology evidence="2">Peripheral membrane protein</topology>
        <orientation evidence="2">Cytoplasmic side</orientation>
    </subcellularLocation>
</comment>
<dbReference type="PROSITE" id="PS00518">
    <property type="entry name" value="ZF_RING_1"/>
    <property type="match status" value="1"/>
</dbReference>
<sequence>MVEEDPNVLKLTTDDDQKLSPLHVAAATGQVKVLSMLLDRNMNVDIVNHNNQTPLMYAAKQGKIDCVKKLIQAGANVFMIDSVHGGGCLHDAASHGHVDCLKAILFAAHFTAFEDSRGYLRFVDSRDFNGFAPLHLAALKGQSECVDALLDNDAILCARTSNCGGTALHLAARSGSLDCIRILLARGADRLQFDYHGNTPYTIALEHGHEECAALLGSTSGSSLVWPNHLRFIRELDKKTKALLEKALVELNKERQKAKNKPRSSRNLERNNNNIASMAGKKELCSICYDRVCTFVVRPCGHEMCAHCIMRLCQKKSDIDAPRSSNSKPVCPFCRGDIVRLLAKTK</sequence>
<dbReference type="PANTHER" id="PTHR24198">
    <property type="entry name" value="ANKYRIN REPEAT AND PROTEIN KINASE DOMAIN-CONTAINING PROTEIN"/>
    <property type="match status" value="1"/>
</dbReference>
<keyword evidence="9" id="KW-0833">Ubl conjugation pathway</keyword>
<dbReference type="eggNOG" id="ENOG502R9K7">
    <property type="taxonomic scope" value="Eukaryota"/>
</dbReference>
<dbReference type="InterPro" id="IPR017907">
    <property type="entry name" value="Znf_RING_CS"/>
</dbReference>
<evidence type="ECO:0000256" key="10">
    <source>
        <dbReference type="ARBA" id="ARBA00022833"/>
    </source>
</evidence>
<dbReference type="InterPro" id="IPR036770">
    <property type="entry name" value="Ankyrin_rpt-contain_sf"/>
</dbReference>
<keyword evidence="8 13" id="KW-0863">Zinc-finger</keyword>
<dbReference type="Gene3D" id="1.25.40.20">
    <property type="entry name" value="Ankyrin repeat-containing domain"/>
    <property type="match status" value="2"/>
</dbReference>
<dbReference type="Pfam" id="PF24921">
    <property type="entry name" value="RING_XB3-XBAT31"/>
    <property type="match status" value="1"/>
</dbReference>
<gene>
    <name evidence="17" type="primary">LOC100795210</name>
    <name evidence="16" type="ORF">GLYMA_08G315500</name>
</gene>
<dbReference type="AlphaFoldDB" id="K7LA40"/>
<evidence type="ECO:0000259" key="15">
    <source>
        <dbReference type="PROSITE" id="PS50089"/>
    </source>
</evidence>
<keyword evidence="18" id="KW-1185">Reference proteome</keyword>
<evidence type="ECO:0000256" key="6">
    <source>
        <dbReference type="ARBA" id="ARBA00022723"/>
    </source>
</evidence>
<accession>K7LA40</accession>
<feature type="domain" description="RING-type" evidence="15">
    <location>
        <begin position="285"/>
        <end position="335"/>
    </location>
</feature>
<reference evidence="16" key="3">
    <citation type="submission" date="2018-07" db="EMBL/GenBank/DDBJ databases">
        <title>WGS assembly of Glycine max.</title>
        <authorList>
            <person name="Schmutz J."/>
            <person name="Cannon S."/>
            <person name="Schlueter J."/>
            <person name="Ma J."/>
            <person name="Mitros T."/>
            <person name="Nelson W."/>
            <person name="Hyten D."/>
            <person name="Song Q."/>
            <person name="Thelen J."/>
            <person name="Cheng J."/>
            <person name="Xu D."/>
            <person name="Hellsten U."/>
            <person name="May G."/>
            <person name="Yu Y."/>
            <person name="Sakurai T."/>
            <person name="Umezawa T."/>
            <person name="Bhattacharyya M."/>
            <person name="Sandhu D."/>
            <person name="Valliyodan B."/>
            <person name="Lindquist E."/>
            <person name="Peto M."/>
            <person name="Grant D."/>
            <person name="Shu S."/>
            <person name="Goodstein D."/>
            <person name="Barry K."/>
            <person name="Futrell-Griggs M."/>
            <person name="Abernathy B."/>
            <person name="Du J."/>
            <person name="Tian Z."/>
            <person name="Zhu L."/>
            <person name="Gill N."/>
            <person name="Joshi T."/>
            <person name="Libault M."/>
            <person name="Sethuraman A."/>
            <person name="Zhang X."/>
            <person name="Shinozaki K."/>
            <person name="Nguyen H."/>
            <person name="Wing R."/>
            <person name="Cregan P."/>
            <person name="Specht J."/>
            <person name="Grimwood J."/>
            <person name="Rokhsar D."/>
            <person name="Stacey G."/>
            <person name="Shoemaker R."/>
            <person name="Jackson S."/>
        </authorList>
    </citation>
    <scope>NUCLEOTIDE SEQUENCE</scope>
    <source>
        <tissue evidence="16">Callus</tissue>
    </source>
</reference>
<keyword evidence="7" id="KW-0677">Repeat</keyword>
<evidence type="ECO:0000256" key="11">
    <source>
        <dbReference type="ARBA" id="ARBA00023043"/>
    </source>
</evidence>
<keyword evidence="11 12" id="KW-0040">ANK repeat</keyword>
<dbReference type="SUPFAM" id="SSF48403">
    <property type="entry name" value="Ankyrin repeat"/>
    <property type="match status" value="1"/>
</dbReference>
<dbReference type="GO" id="GO:0008270">
    <property type="term" value="F:zinc ion binding"/>
    <property type="evidence" value="ECO:0007669"/>
    <property type="project" value="UniProtKB-KW"/>
</dbReference>
<dbReference type="GO" id="GO:0005886">
    <property type="term" value="C:plasma membrane"/>
    <property type="evidence" value="ECO:0007669"/>
    <property type="project" value="UniProtKB-SubCell"/>
</dbReference>
<evidence type="ECO:0000256" key="2">
    <source>
        <dbReference type="ARBA" id="ARBA00004413"/>
    </source>
</evidence>
<reference evidence="16 17" key="1">
    <citation type="journal article" date="2010" name="Nature">
        <title>Genome sequence of the palaeopolyploid soybean.</title>
        <authorList>
            <person name="Schmutz J."/>
            <person name="Cannon S.B."/>
            <person name="Schlueter J."/>
            <person name="Ma J."/>
            <person name="Mitros T."/>
            <person name="Nelson W."/>
            <person name="Hyten D.L."/>
            <person name="Song Q."/>
            <person name="Thelen J.J."/>
            <person name="Cheng J."/>
            <person name="Xu D."/>
            <person name="Hellsten U."/>
            <person name="May G.D."/>
            <person name="Yu Y."/>
            <person name="Sakurai T."/>
            <person name="Umezawa T."/>
            <person name="Bhattacharyya M.K."/>
            <person name="Sandhu D."/>
            <person name="Valliyodan B."/>
            <person name="Lindquist E."/>
            <person name="Peto M."/>
            <person name="Grant D."/>
            <person name="Shu S."/>
            <person name="Goodstein D."/>
            <person name="Barry K."/>
            <person name="Futrell-Griggs M."/>
            <person name="Abernathy B."/>
            <person name="Du J."/>
            <person name="Tian Z."/>
            <person name="Zhu L."/>
            <person name="Gill N."/>
            <person name="Joshi T."/>
            <person name="Libault M."/>
            <person name="Sethuraman A."/>
            <person name="Zhang X.-C."/>
            <person name="Shinozaki K."/>
            <person name="Nguyen H.T."/>
            <person name="Wing R.A."/>
            <person name="Cregan P."/>
            <person name="Specht J."/>
            <person name="Grimwood J."/>
            <person name="Rokhsar D."/>
            <person name="Stacey G."/>
            <person name="Shoemaker R.C."/>
            <person name="Jackson S.A."/>
        </authorList>
    </citation>
    <scope>NUCLEOTIDE SEQUENCE [LARGE SCALE GENOMIC DNA]</scope>
    <source>
        <strain evidence="17">cv. Williams 82</strain>
        <tissue evidence="16">Callus</tissue>
    </source>
</reference>
<evidence type="ECO:0000256" key="14">
    <source>
        <dbReference type="SAM" id="MobiDB-lite"/>
    </source>
</evidence>
<evidence type="ECO:0000256" key="9">
    <source>
        <dbReference type="ARBA" id="ARBA00022786"/>
    </source>
</evidence>
<keyword evidence="6" id="KW-0479">Metal-binding</keyword>
<dbReference type="STRING" id="3847.K7LA40"/>
<dbReference type="Proteomes" id="UP000008827">
    <property type="component" value="Chromosome 8"/>
</dbReference>
<keyword evidence="10" id="KW-0862">Zinc</keyword>
<dbReference type="SMART" id="SM00184">
    <property type="entry name" value="RING"/>
    <property type="match status" value="1"/>
</dbReference>
<dbReference type="InterPro" id="IPR056760">
    <property type="entry name" value="RING_XB3-like"/>
</dbReference>
<dbReference type="PaxDb" id="3847-GLYMA08G42740.2"/>
<dbReference type="InterPro" id="IPR001841">
    <property type="entry name" value="Znf_RING"/>
</dbReference>
<dbReference type="EnsemblPlants" id="KRH46162">
    <property type="protein sequence ID" value="KRH46162"/>
    <property type="gene ID" value="GLYMA_08G315500"/>
</dbReference>
<dbReference type="PROSITE" id="PS50297">
    <property type="entry name" value="ANK_REP_REGION"/>
    <property type="match status" value="4"/>
</dbReference>
<evidence type="ECO:0000313" key="16">
    <source>
        <dbReference type="EMBL" id="KRH46162.1"/>
    </source>
</evidence>
<dbReference type="SUPFAM" id="SSF57850">
    <property type="entry name" value="RING/U-box"/>
    <property type="match status" value="1"/>
</dbReference>
<dbReference type="ExpressionAtlas" id="K7LA40">
    <property type="expression patterns" value="baseline"/>
</dbReference>
<dbReference type="InterPro" id="IPR013083">
    <property type="entry name" value="Znf_RING/FYVE/PHD"/>
</dbReference>
<evidence type="ECO:0000256" key="3">
    <source>
        <dbReference type="ARBA" id="ARBA00004906"/>
    </source>
</evidence>
<dbReference type="GO" id="GO:0061630">
    <property type="term" value="F:ubiquitin protein ligase activity"/>
    <property type="evidence" value="ECO:0007669"/>
    <property type="project" value="UniProtKB-EC"/>
</dbReference>
<evidence type="ECO:0000256" key="7">
    <source>
        <dbReference type="ARBA" id="ARBA00022737"/>
    </source>
</evidence>
<evidence type="ECO:0000256" key="13">
    <source>
        <dbReference type="PROSITE-ProRule" id="PRU00175"/>
    </source>
</evidence>
<feature type="repeat" description="ANK" evidence="12">
    <location>
        <begin position="129"/>
        <end position="161"/>
    </location>
</feature>
<evidence type="ECO:0000256" key="8">
    <source>
        <dbReference type="ARBA" id="ARBA00022771"/>
    </source>
</evidence>
<organism evidence="16">
    <name type="scientific">Glycine max</name>
    <name type="common">Soybean</name>
    <name type="synonym">Glycine hispida</name>
    <dbReference type="NCBI Taxonomy" id="3847"/>
    <lineage>
        <taxon>Eukaryota</taxon>
        <taxon>Viridiplantae</taxon>
        <taxon>Streptophyta</taxon>
        <taxon>Embryophyta</taxon>
        <taxon>Tracheophyta</taxon>
        <taxon>Spermatophyta</taxon>
        <taxon>Magnoliopsida</taxon>
        <taxon>eudicotyledons</taxon>
        <taxon>Gunneridae</taxon>
        <taxon>Pentapetalae</taxon>
        <taxon>rosids</taxon>
        <taxon>fabids</taxon>
        <taxon>Fabales</taxon>
        <taxon>Fabaceae</taxon>
        <taxon>Papilionoideae</taxon>
        <taxon>50 kb inversion clade</taxon>
        <taxon>NPAAA clade</taxon>
        <taxon>indigoferoid/millettioid clade</taxon>
        <taxon>Phaseoleae</taxon>
        <taxon>Glycine</taxon>
        <taxon>Glycine subgen. Soja</taxon>
    </lineage>
</organism>
<protein>
    <recommendedName>
        <fullName evidence="4">RING-type E3 ubiquitin transferase</fullName>
        <ecNumber evidence="4">2.3.2.27</ecNumber>
    </recommendedName>
</protein>
<dbReference type="OMA" id="KDECRRT"/>
<evidence type="ECO:0000256" key="5">
    <source>
        <dbReference type="ARBA" id="ARBA00022679"/>
    </source>
</evidence>
<dbReference type="Pfam" id="PF12796">
    <property type="entry name" value="Ank_2"/>
    <property type="match status" value="3"/>
</dbReference>
<dbReference type="InterPro" id="IPR002110">
    <property type="entry name" value="Ankyrin_rpt"/>
</dbReference>
<dbReference type="PROSITE" id="PS50089">
    <property type="entry name" value="ZF_RING_2"/>
    <property type="match status" value="1"/>
</dbReference>
<dbReference type="OrthoDB" id="194358at2759"/>
<dbReference type="Gramene" id="KRH46162">
    <property type="protein sequence ID" value="KRH46162"/>
    <property type="gene ID" value="GLYMA_08G315500"/>
</dbReference>
<evidence type="ECO:0000256" key="4">
    <source>
        <dbReference type="ARBA" id="ARBA00012483"/>
    </source>
</evidence>
<dbReference type="PROSITE" id="PS50088">
    <property type="entry name" value="ANK_REPEAT"/>
    <property type="match status" value="4"/>
</dbReference>
<dbReference type="PANTHER" id="PTHR24198:SF165">
    <property type="entry name" value="ANKYRIN REPEAT-CONTAINING PROTEIN-RELATED"/>
    <property type="match status" value="1"/>
</dbReference>
<keyword evidence="5" id="KW-0808">Transferase</keyword>
<dbReference type="SMR" id="K7LA40"/>
<reference evidence="17" key="2">
    <citation type="submission" date="2018-02" db="UniProtKB">
        <authorList>
            <consortium name="EnsemblPlants"/>
        </authorList>
    </citation>
    <scope>IDENTIFICATION</scope>
    <source>
        <strain evidence="17">Williams 82</strain>
    </source>
</reference>
<name>K7LA40_SOYBN</name>
<feature type="repeat" description="ANK" evidence="12">
    <location>
        <begin position="17"/>
        <end position="49"/>
    </location>
</feature>
<comment type="catalytic activity">
    <reaction evidence="1">
        <text>S-ubiquitinyl-[E2 ubiquitin-conjugating enzyme]-L-cysteine + [acceptor protein]-L-lysine = [E2 ubiquitin-conjugating enzyme]-L-cysteine + N(6)-ubiquitinyl-[acceptor protein]-L-lysine.</text>
        <dbReference type="EC" id="2.3.2.27"/>
    </reaction>
</comment>
<feature type="repeat" description="ANK" evidence="12">
    <location>
        <begin position="50"/>
        <end position="82"/>
    </location>
</feature>
<dbReference type="EC" id="2.3.2.27" evidence="4"/>
<evidence type="ECO:0000256" key="12">
    <source>
        <dbReference type="PROSITE-ProRule" id="PRU00023"/>
    </source>
</evidence>